<proteinExistence type="predicted"/>
<dbReference type="EMBL" id="HACG01022909">
    <property type="protein sequence ID" value="CEK69774.1"/>
    <property type="molecule type" value="Transcribed_RNA"/>
</dbReference>
<accession>A0A0B6ZM90</accession>
<sequence length="68" mass="7165">MSQKGDNLKSRTTAASSSSVLEPEIENIDTNVPVKTDIDALSESSKSDSFKSNSNISIISDDNSASLS</sequence>
<reference evidence="2" key="1">
    <citation type="submission" date="2014-12" db="EMBL/GenBank/DDBJ databases">
        <title>Insight into the proteome of Arion vulgaris.</title>
        <authorList>
            <person name="Aradska J."/>
            <person name="Bulat T."/>
            <person name="Smidak R."/>
            <person name="Sarate P."/>
            <person name="Gangsoo J."/>
            <person name="Sialana F."/>
            <person name="Bilban M."/>
            <person name="Lubec G."/>
        </authorList>
    </citation>
    <scope>NUCLEOTIDE SEQUENCE</scope>
    <source>
        <tissue evidence="2">Skin</tissue>
    </source>
</reference>
<dbReference type="AlphaFoldDB" id="A0A0B6ZM90"/>
<gene>
    <name evidence="2" type="primary">ORF71530</name>
</gene>
<name>A0A0B6ZM90_9EUPU</name>
<protein>
    <submittedName>
        <fullName evidence="2">Uncharacterized protein</fullName>
    </submittedName>
</protein>
<evidence type="ECO:0000256" key="1">
    <source>
        <dbReference type="SAM" id="MobiDB-lite"/>
    </source>
</evidence>
<feature type="compositionally biased region" description="Low complexity" evidence="1">
    <location>
        <begin position="50"/>
        <end position="68"/>
    </location>
</feature>
<evidence type="ECO:0000313" key="2">
    <source>
        <dbReference type="EMBL" id="CEK69774.1"/>
    </source>
</evidence>
<feature type="non-terminal residue" evidence="2">
    <location>
        <position position="68"/>
    </location>
</feature>
<organism evidence="2">
    <name type="scientific">Arion vulgaris</name>
    <dbReference type="NCBI Taxonomy" id="1028688"/>
    <lineage>
        <taxon>Eukaryota</taxon>
        <taxon>Metazoa</taxon>
        <taxon>Spiralia</taxon>
        <taxon>Lophotrochozoa</taxon>
        <taxon>Mollusca</taxon>
        <taxon>Gastropoda</taxon>
        <taxon>Heterobranchia</taxon>
        <taxon>Euthyneura</taxon>
        <taxon>Panpulmonata</taxon>
        <taxon>Eupulmonata</taxon>
        <taxon>Stylommatophora</taxon>
        <taxon>Helicina</taxon>
        <taxon>Arionoidea</taxon>
        <taxon>Arionidae</taxon>
        <taxon>Arion</taxon>
    </lineage>
</organism>
<feature type="compositionally biased region" description="Polar residues" evidence="1">
    <location>
        <begin position="1"/>
        <end position="20"/>
    </location>
</feature>
<feature type="region of interest" description="Disordered" evidence="1">
    <location>
        <begin position="1"/>
        <end position="68"/>
    </location>
</feature>